<evidence type="ECO:0000313" key="1">
    <source>
        <dbReference type="EMBL" id="ADU62178.1"/>
    </source>
</evidence>
<dbReference type="GO" id="GO:0016829">
    <property type="term" value="F:lyase activity"/>
    <property type="evidence" value="ECO:0007669"/>
    <property type="project" value="UniProtKB-KW"/>
</dbReference>
<dbReference type="STRING" id="643562.Daes_1163"/>
<dbReference type="GO" id="GO:0019634">
    <property type="term" value="P:organic phosphonate metabolic process"/>
    <property type="evidence" value="ECO:0007669"/>
    <property type="project" value="InterPro"/>
</dbReference>
<dbReference type="eggNOG" id="COG3624">
    <property type="taxonomic scope" value="Bacteria"/>
</dbReference>
<dbReference type="Pfam" id="PF06754">
    <property type="entry name" value="PhnG"/>
    <property type="match status" value="1"/>
</dbReference>
<evidence type="ECO:0000313" key="2">
    <source>
        <dbReference type="Proteomes" id="UP000002191"/>
    </source>
</evidence>
<gene>
    <name evidence="1" type="ordered locus">Daes_1163</name>
</gene>
<name>E6VTK1_PSEA9</name>
<sequence>MKPDTTPIDSMLLGTAARKRWMSVLARAGATRLEQALTALGTSPQFEHIRPPEVGMVLVRGRAGGGGERFNLGEMTMTRCSVALFGGVVGHGYVAGRDKVHAELAAIFDALLQCPEHNPGLMDRVIDPLEREQQARWREQHDKTAATRVNFFTMVRGED</sequence>
<dbReference type="NCBIfam" id="TIGR03293">
    <property type="entry name" value="PhnG_redo"/>
    <property type="match status" value="1"/>
</dbReference>
<dbReference type="OrthoDB" id="530475at2"/>
<reference evidence="2" key="1">
    <citation type="submission" date="2010-12" db="EMBL/GenBank/DDBJ databases">
        <title>Complete sequence of Desulfovibrio aespoeensis Aspo-2.</title>
        <authorList>
            <consortium name="US DOE Joint Genome Institute"/>
            <person name="Lucas S."/>
            <person name="Copeland A."/>
            <person name="Lapidus A."/>
            <person name="Cheng J.-F."/>
            <person name="Goodwin L."/>
            <person name="Pitluck S."/>
            <person name="Chertkov O."/>
            <person name="Misra M."/>
            <person name="Detter J.C."/>
            <person name="Han C."/>
            <person name="Tapia R."/>
            <person name="Land M."/>
            <person name="Hauser L."/>
            <person name="Kyrpides N."/>
            <person name="Ivanova N."/>
            <person name="Ovchinnikova G."/>
            <person name="Pedersen K."/>
            <person name="Jagevall S."/>
            <person name="Hazen T."/>
            <person name="Woyke T."/>
        </authorList>
    </citation>
    <scope>NUCLEOTIDE SEQUENCE [LARGE SCALE GENOMIC DNA]</scope>
    <source>
        <strain evidence="2">ATCC 700646 / DSM 10631 / Aspo-2</strain>
    </source>
</reference>
<dbReference type="GO" id="GO:0015716">
    <property type="term" value="P:organic phosphonate transport"/>
    <property type="evidence" value="ECO:0007669"/>
    <property type="project" value="InterPro"/>
</dbReference>
<organism evidence="1 2">
    <name type="scientific">Pseudodesulfovibrio aespoeensis (strain ATCC 700646 / DSM 10631 / Aspo-2)</name>
    <name type="common">Desulfovibrio aespoeensis</name>
    <dbReference type="NCBI Taxonomy" id="643562"/>
    <lineage>
        <taxon>Bacteria</taxon>
        <taxon>Pseudomonadati</taxon>
        <taxon>Thermodesulfobacteriota</taxon>
        <taxon>Desulfovibrionia</taxon>
        <taxon>Desulfovibrionales</taxon>
        <taxon>Desulfovibrionaceae</taxon>
    </lineage>
</organism>
<dbReference type="HOGENOM" id="CLU_109242_0_0_7"/>
<keyword evidence="2" id="KW-1185">Reference proteome</keyword>
<dbReference type="Proteomes" id="UP000002191">
    <property type="component" value="Chromosome"/>
</dbReference>
<dbReference type="EMBL" id="CP002431">
    <property type="protein sequence ID" value="ADU62178.1"/>
    <property type="molecule type" value="Genomic_DNA"/>
</dbReference>
<keyword evidence="1" id="KW-0456">Lyase</keyword>
<accession>E6VTK1</accession>
<dbReference type="KEGG" id="das:Daes_1163"/>
<protein>
    <submittedName>
        <fullName evidence="1">Phosphonate C-P lyase system protein PhnG</fullName>
    </submittedName>
</protein>
<dbReference type="RefSeq" id="WP_013514109.1">
    <property type="nucleotide sequence ID" value="NC_014844.1"/>
</dbReference>
<reference evidence="1 2" key="2">
    <citation type="journal article" date="2014" name="Genome Announc.">
        <title>Complete Genome Sequence of the Subsurface, Mesophilic Sulfate-Reducing Bacterium Desulfovibrio aespoeensis Aspo-2.</title>
        <authorList>
            <person name="Pedersen K."/>
            <person name="Bengtsson A."/>
            <person name="Edlund J."/>
            <person name="Rabe L."/>
            <person name="Hazen T."/>
            <person name="Chakraborty R."/>
            <person name="Goodwin L."/>
            <person name="Shapiro N."/>
        </authorList>
    </citation>
    <scope>NUCLEOTIDE SEQUENCE [LARGE SCALE GENOMIC DNA]</scope>
    <source>
        <strain evidence="2">ATCC 700646 / DSM 10631 / Aspo-2</strain>
    </source>
</reference>
<dbReference type="AlphaFoldDB" id="E6VTK1"/>
<dbReference type="InterPro" id="IPR009609">
    <property type="entry name" value="Phosphonate_metab_PhnG"/>
</dbReference>
<proteinExistence type="predicted"/>